<evidence type="ECO:0000259" key="4">
    <source>
        <dbReference type="Pfam" id="PF20743"/>
    </source>
</evidence>
<feature type="domain" description="DUF5580" evidence="2">
    <location>
        <begin position="188"/>
        <end position="254"/>
    </location>
</feature>
<feature type="region of interest" description="Disordered" evidence="1">
    <location>
        <begin position="1"/>
        <end position="166"/>
    </location>
</feature>
<dbReference type="EnsemblMetazoa" id="XM_038212584.1">
    <property type="protein sequence ID" value="XP_038068512.1"/>
    <property type="gene ID" value="LOC119737922"/>
</dbReference>
<protein>
    <recommendedName>
        <fullName evidence="7">EF-hand domain-containing protein</fullName>
    </recommendedName>
</protein>
<dbReference type="InterPro" id="IPR011992">
    <property type="entry name" value="EF-hand-dom_pair"/>
</dbReference>
<dbReference type="Pfam" id="PF17743">
    <property type="entry name" value="DUF5580"/>
    <property type="match status" value="1"/>
</dbReference>
<dbReference type="RefSeq" id="XP_038068512.1">
    <property type="nucleotide sequence ID" value="XM_038212584.1"/>
</dbReference>
<feature type="compositionally biased region" description="Basic and acidic residues" evidence="1">
    <location>
        <begin position="1"/>
        <end position="10"/>
    </location>
</feature>
<dbReference type="Pfam" id="PF20743">
    <property type="entry name" value="DUF5580_C"/>
    <property type="match status" value="1"/>
</dbReference>
<dbReference type="InterPro" id="IPR040774">
    <property type="entry name" value="DUF5580"/>
</dbReference>
<dbReference type="PANTHER" id="PTHR34830:SF1">
    <property type="entry name" value="GENE 12695-RELATED"/>
    <property type="match status" value="1"/>
</dbReference>
<dbReference type="AlphaFoldDB" id="A0A914AZ27"/>
<feature type="compositionally biased region" description="Low complexity" evidence="1">
    <location>
        <begin position="145"/>
        <end position="155"/>
    </location>
</feature>
<feature type="domain" description="DUF5580" evidence="3">
    <location>
        <begin position="372"/>
        <end position="446"/>
    </location>
</feature>
<dbReference type="Pfam" id="PF20742">
    <property type="entry name" value="DUF5580_M"/>
    <property type="match status" value="1"/>
</dbReference>
<evidence type="ECO:0000256" key="1">
    <source>
        <dbReference type="SAM" id="MobiDB-lite"/>
    </source>
</evidence>
<feature type="compositionally biased region" description="Basic and acidic residues" evidence="1">
    <location>
        <begin position="80"/>
        <end position="92"/>
    </location>
</feature>
<dbReference type="PANTHER" id="PTHR34830">
    <property type="entry name" value="SIMILAR TO HYPOTHETICAL PROTEIN MGC34837"/>
    <property type="match status" value="1"/>
</dbReference>
<feature type="compositionally biased region" description="Polar residues" evidence="1">
    <location>
        <begin position="328"/>
        <end position="340"/>
    </location>
</feature>
<feature type="compositionally biased region" description="Low complexity" evidence="1">
    <location>
        <begin position="41"/>
        <end position="55"/>
    </location>
</feature>
<evidence type="ECO:0000259" key="3">
    <source>
        <dbReference type="Pfam" id="PF20742"/>
    </source>
</evidence>
<feature type="region of interest" description="Disordered" evidence="1">
    <location>
        <begin position="328"/>
        <end position="347"/>
    </location>
</feature>
<feature type="domain" description="DUF5580" evidence="4">
    <location>
        <begin position="580"/>
        <end position="635"/>
    </location>
</feature>
<dbReference type="OMA" id="DKPNNID"/>
<dbReference type="OrthoDB" id="9989690at2759"/>
<dbReference type="GeneID" id="119737922"/>
<sequence>MTSHRGKAESAARSAPFGTDVQPKRNIRIIGGKQIEIAVDSPPSSASNSQRSLPPLQQGPNGTPPMEVQPPYQEYNNNKHQVEYSEKRERITHSQTAPADKSNSHIHVTRGRFNSLPGSHTVLPPIPSPNSLSPTTRHSWHQRKSSPTSSPSLSPSPSPTFQLGHPEVSLTEQLQDLLRDYDPYKFQDMYKDLAEYDRKLCGYVSQPQANMIALKHHLPLPTNTMRLLFSSFGKDDNPDLVNYERLIQYLARAQLGTAEAETLLQESVNRFVNAPDLPPADEVDLDQQIAKYETDKKNTHKQKHQHHHDQRKKHRESNEYLLEKLSQQFGGQEQTQSTGVENGPADLAKTPQQVFSDRQDAKLLMLVEQQYVQGNQEPTDLHAMKKDFVERDTKGQGVLTMEKVQEVCFKHRIPVQGSLMAKVLNKCRTGDNQYSWPSFLEFLGRVKPLAAQGLEPAANPDAGRPNTWPKQRDDGFPKTNHKAGSPGLPQEPGPPPWETRKPLGRLGVRSPTAVEREITFYDSPSPTHSPPTNLQAPPPGHHQASGINDMQRAELAVMAREHKVKRSVPKPAAKTRDDDEPWFVRFKHLARGLYNLDSTNTGYLSKEETRGLVNNYNLIYRLGWEQPHIDKCINGCCLSQGRVSVEHLLEALTLKVT</sequence>
<evidence type="ECO:0000313" key="6">
    <source>
        <dbReference type="Proteomes" id="UP000887568"/>
    </source>
</evidence>
<feature type="region of interest" description="Disordered" evidence="1">
    <location>
        <begin position="455"/>
        <end position="509"/>
    </location>
</feature>
<proteinExistence type="predicted"/>
<feature type="region of interest" description="Disordered" evidence="1">
    <location>
        <begin position="521"/>
        <end position="544"/>
    </location>
</feature>
<reference evidence="5" key="1">
    <citation type="submission" date="2022-11" db="UniProtKB">
        <authorList>
            <consortium name="EnsemblMetazoa"/>
        </authorList>
    </citation>
    <scope>IDENTIFICATION</scope>
</reference>
<organism evidence="5 6">
    <name type="scientific">Patiria miniata</name>
    <name type="common">Bat star</name>
    <name type="synonym">Asterina miniata</name>
    <dbReference type="NCBI Taxonomy" id="46514"/>
    <lineage>
        <taxon>Eukaryota</taxon>
        <taxon>Metazoa</taxon>
        <taxon>Echinodermata</taxon>
        <taxon>Eleutherozoa</taxon>
        <taxon>Asterozoa</taxon>
        <taxon>Asteroidea</taxon>
        <taxon>Valvatacea</taxon>
        <taxon>Valvatida</taxon>
        <taxon>Asterinidae</taxon>
        <taxon>Patiria</taxon>
    </lineage>
</organism>
<evidence type="ECO:0008006" key="7">
    <source>
        <dbReference type="Google" id="ProtNLM"/>
    </source>
</evidence>
<feature type="compositionally biased region" description="Basic residues" evidence="1">
    <location>
        <begin position="298"/>
        <end position="315"/>
    </location>
</feature>
<keyword evidence="6" id="KW-1185">Reference proteome</keyword>
<dbReference type="Proteomes" id="UP000887568">
    <property type="component" value="Unplaced"/>
</dbReference>
<evidence type="ECO:0000259" key="2">
    <source>
        <dbReference type="Pfam" id="PF17743"/>
    </source>
</evidence>
<accession>A0A914AZ27</accession>
<dbReference type="InterPro" id="IPR049246">
    <property type="entry name" value="DUF5580_M"/>
</dbReference>
<dbReference type="RefSeq" id="XP_038068511.1">
    <property type="nucleotide sequence ID" value="XM_038212583.1"/>
</dbReference>
<evidence type="ECO:0000313" key="5">
    <source>
        <dbReference type="EnsemblMetazoa" id="XP_038068511.1"/>
    </source>
</evidence>
<feature type="compositionally biased region" description="Polar residues" evidence="1">
    <location>
        <begin position="522"/>
        <end position="535"/>
    </location>
</feature>
<dbReference type="EnsemblMetazoa" id="XM_038212583.1">
    <property type="protein sequence ID" value="XP_038068511.1"/>
    <property type="gene ID" value="LOC119737922"/>
</dbReference>
<feature type="region of interest" description="Disordered" evidence="1">
    <location>
        <begin position="296"/>
        <end position="316"/>
    </location>
</feature>
<dbReference type="SUPFAM" id="SSF47473">
    <property type="entry name" value="EF-hand"/>
    <property type="match status" value="1"/>
</dbReference>
<dbReference type="InterPro" id="IPR048316">
    <property type="entry name" value="DUF5580_N"/>
</dbReference>
<name>A0A914AZ27_PATMI</name>
<dbReference type="InterPro" id="IPR049247">
    <property type="entry name" value="DUF5580_C"/>
</dbReference>